<reference evidence="2" key="1">
    <citation type="submission" date="2018-01" db="EMBL/GenBank/DDBJ databases">
        <title>Draft genome sequence of Bandra megavirus.</title>
        <authorList>
            <person name="Chatterjee A."/>
            <person name="Yadav R."/>
            <person name="Kondabagil K."/>
        </authorList>
    </citation>
    <scope>NUCLEOTIDE SEQUENCE</scope>
    <source>
        <strain evidence="2">KK-1</strain>
    </source>
</reference>
<feature type="region of interest" description="Disordered" evidence="1">
    <location>
        <begin position="143"/>
        <end position="165"/>
    </location>
</feature>
<sequence length="226" mass="25379">MSSRNYQPSDWPGGDSWSRLQDSPYDKVGFIEGIYDEYDRSKGPTELAFAGLYALRSPDYQHTTPSTPISPAPIIPHNIVPVPSPVPTPVVPGPLPPVQPMAANQYVPAETFNGNVNTYNPSTYDPNAYFRDSMGRRCRIVCDPPHQNRPPRPRPPQPRPPHVGQDIGQFARALLGRHITEAQRIYPNTRVVRANGRDLPVTNDFRQDRINVETRNGIVVRIDGFY</sequence>
<feature type="region of interest" description="Disordered" evidence="1">
    <location>
        <begin position="1"/>
        <end position="22"/>
    </location>
</feature>
<evidence type="ECO:0000313" key="2">
    <source>
        <dbReference type="EMBL" id="AUV58678.1"/>
    </source>
</evidence>
<evidence type="ECO:0000256" key="1">
    <source>
        <dbReference type="SAM" id="MobiDB-lite"/>
    </source>
</evidence>
<proteinExistence type="predicted"/>
<dbReference type="EMBL" id="MG779363">
    <property type="protein sequence ID" value="AUV58678.1"/>
    <property type="molecule type" value="Genomic_DNA"/>
</dbReference>
<accession>A0A2K9V8Y8</accession>
<dbReference type="Gene3D" id="3.30.10.10">
    <property type="entry name" value="Trypsin Inhibitor V, subunit A"/>
    <property type="match status" value="1"/>
</dbReference>
<protein>
    <submittedName>
        <fullName evidence="2">Uncharacterized protein</fullName>
    </submittedName>
</protein>
<feature type="compositionally biased region" description="Pro residues" evidence="1">
    <location>
        <begin position="147"/>
        <end position="161"/>
    </location>
</feature>
<name>A0A2K9V8Y8_9VIRU</name>
<organism evidence="2">
    <name type="scientific">Bandra megavirus</name>
    <dbReference type="NCBI Taxonomy" id="2071566"/>
    <lineage>
        <taxon>Viruses</taxon>
        <taxon>Varidnaviria</taxon>
        <taxon>Bamfordvirae</taxon>
        <taxon>Nucleocytoviricota</taxon>
        <taxon>Megaviricetes</taxon>
        <taxon>Imitervirales</taxon>
        <taxon>Mimiviridae</taxon>
        <taxon>Megamimivirinae</taxon>
        <taxon>Megavirus</taxon>
    </lineage>
</organism>